<accession>A0ABW1D465</accession>
<evidence type="ECO:0000256" key="1">
    <source>
        <dbReference type="SAM" id="SignalP"/>
    </source>
</evidence>
<reference evidence="3" key="1">
    <citation type="journal article" date="2019" name="Int. J. Syst. Evol. Microbiol.">
        <title>The Global Catalogue of Microorganisms (GCM) 10K type strain sequencing project: providing services to taxonomists for standard genome sequencing and annotation.</title>
        <authorList>
            <consortium name="The Broad Institute Genomics Platform"/>
            <consortium name="The Broad Institute Genome Sequencing Center for Infectious Disease"/>
            <person name="Wu L."/>
            <person name="Ma J."/>
        </authorList>
    </citation>
    <scope>NUCLEOTIDE SEQUENCE [LARGE SCALE GENOMIC DNA]</scope>
    <source>
        <strain evidence="3">CCUG 53903</strain>
    </source>
</reference>
<keyword evidence="1" id="KW-0732">Signal</keyword>
<protein>
    <submittedName>
        <fullName evidence="2">Uncharacterized protein</fullName>
    </submittedName>
</protein>
<evidence type="ECO:0000313" key="2">
    <source>
        <dbReference type="EMBL" id="MFC5832832.1"/>
    </source>
</evidence>
<dbReference type="EMBL" id="JBHSPA010000086">
    <property type="protein sequence ID" value="MFC5832832.1"/>
    <property type="molecule type" value="Genomic_DNA"/>
</dbReference>
<gene>
    <name evidence="2" type="ORF">ACFPZ3_54065</name>
</gene>
<feature type="chain" id="PRO_5047540329" evidence="1">
    <location>
        <begin position="27"/>
        <end position="71"/>
    </location>
</feature>
<sequence length="71" mass="7271">MRRALIALGIGFSVLGSTVITGPAQAAVTPAVLDLARTAIPAQEVARFWLADGAANLRNATPYAVHTTTPG</sequence>
<dbReference type="Proteomes" id="UP001596058">
    <property type="component" value="Unassembled WGS sequence"/>
</dbReference>
<organism evidence="2 3">
    <name type="scientific">Nonomuraea insulae</name>
    <dbReference type="NCBI Taxonomy" id="1616787"/>
    <lineage>
        <taxon>Bacteria</taxon>
        <taxon>Bacillati</taxon>
        <taxon>Actinomycetota</taxon>
        <taxon>Actinomycetes</taxon>
        <taxon>Streptosporangiales</taxon>
        <taxon>Streptosporangiaceae</taxon>
        <taxon>Nonomuraea</taxon>
    </lineage>
</organism>
<comment type="caution">
    <text evidence="2">The sequence shown here is derived from an EMBL/GenBank/DDBJ whole genome shotgun (WGS) entry which is preliminary data.</text>
</comment>
<proteinExistence type="predicted"/>
<keyword evidence="3" id="KW-1185">Reference proteome</keyword>
<name>A0ABW1D465_9ACTN</name>
<evidence type="ECO:0000313" key="3">
    <source>
        <dbReference type="Proteomes" id="UP001596058"/>
    </source>
</evidence>
<dbReference type="RefSeq" id="WP_379522269.1">
    <property type="nucleotide sequence ID" value="NZ_JBHSPA010000086.1"/>
</dbReference>
<feature type="signal peptide" evidence="1">
    <location>
        <begin position="1"/>
        <end position="26"/>
    </location>
</feature>